<name>W9QS76_9ROSA</name>
<gene>
    <name evidence="3" type="ORF">L484_022499</name>
</gene>
<accession>W9QS76</accession>
<dbReference type="Proteomes" id="UP000030645">
    <property type="component" value="Unassembled WGS sequence"/>
</dbReference>
<dbReference type="PANTHER" id="PTHR48449">
    <property type="entry name" value="DUF1985 DOMAIN-CONTAINING PROTEIN"/>
    <property type="match status" value="1"/>
</dbReference>
<dbReference type="eggNOG" id="ENOG502SQ13">
    <property type="taxonomic scope" value="Eukaryota"/>
</dbReference>
<keyword evidence="4" id="KW-1185">Reference proteome</keyword>
<feature type="region of interest" description="Disordered" evidence="1">
    <location>
        <begin position="486"/>
        <end position="523"/>
    </location>
</feature>
<dbReference type="EMBL" id="KE344072">
    <property type="protein sequence ID" value="EXB52722.1"/>
    <property type="molecule type" value="Genomic_DNA"/>
</dbReference>
<dbReference type="PANTHER" id="PTHR48449:SF1">
    <property type="entry name" value="DUF1985 DOMAIN-CONTAINING PROTEIN"/>
    <property type="match status" value="1"/>
</dbReference>
<dbReference type="InterPro" id="IPR015410">
    <property type="entry name" value="DUF1985"/>
</dbReference>
<dbReference type="Pfam" id="PF09331">
    <property type="entry name" value="DUF1985"/>
    <property type="match status" value="1"/>
</dbReference>
<evidence type="ECO:0000256" key="1">
    <source>
        <dbReference type="SAM" id="MobiDB-lite"/>
    </source>
</evidence>
<organism evidence="3 4">
    <name type="scientific">Morus notabilis</name>
    <dbReference type="NCBI Taxonomy" id="981085"/>
    <lineage>
        <taxon>Eukaryota</taxon>
        <taxon>Viridiplantae</taxon>
        <taxon>Streptophyta</taxon>
        <taxon>Embryophyta</taxon>
        <taxon>Tracheophyta</taxon>
        <taxon>Spermatophyta</taxon>
        <taxon>Magnoliopsida</taxon>
        <taxon>eudicotyledons</taxon>
        <taxon>Gunneridae</taxon>
        <taxon>Pentapetalae</taxon>
        <taxon>rosids</taxon>
        <taxon>fabids</taxon>
        <taxon>Rosales</taxon>
        <taxon>Moraceae</taxon>
        <taxon>Moreae</taxon>
        <taxon>Morus</taxon>
    </lineage>
</organism>
<evidence type="ECO:0000313" key="3">
    <source>
        <dbReference type="EMBL" id="EXB52722.1"/>
    </source>
</evidence>
<proteinExistence type="predicted"/>
<feature type="region of interest" description="Disordered" evidence="1">
    <location>
        <begin position="375"/>
        <end position="414"/>
    </location>
</feature>
<evidence type="ECO:0000313" key="4">
    <source>
        <dbReference type="Proteomes" id="UP000030645"/>
    </source>
</evidence>
<feature type="compositionally biased region" description="Acidic residues" evidence="1">
    <location>
        <begin position="489"/>
        <end position="516"/>
    </location>
</feature>
<evidence type="ECO:0000259" key="2">
    <source>
        <dbReference type="Pfam" id="PF09331"/>
    </source>
</evidence>
<feature type="region of interest" description="Disordered" evidence="1">
    <location>
        <begin position="535"/>
        <end position="558"/>
    </location>
</feature>
<reference evidence="4" key="1">
    <citation type="submission" date="2013-01" db="EMBL/GenBank/DDBJ databases">
        <title>Draft Genome Sequence of a Mulberry Tree, Morus notabilis C.K. Schneid.</title>
        <authorList>
            <person name="He N."/>
            <person name="Zhao S."/>
        </authorList>
    </citation>
    <scope>NUCLEOTIDE SEQUENCE</scope>
</reference>
<protein>
    <recommendedName>
        <fullName evidence="2">DUF1985 domain-containing protein</fullName>
    </recommendedName>
</protein>
<sequence>MHRSSGPGIPHCTGWTEFLLGNSAQTVIYAGKDGRSYGYSLSLHQEPGHHECFRANDVAAIFWPAYRYTWAQEAISIVMANTPRKRKGKGAASFSSQKRAKIVDSNDSSKRKWKNLESHAGEEVLRAPPPIRNSLKFTNQRQLMHEVLFHVVHQTNPDELWFKFGESFVKFSIEEFAMITRLKCVGDCNLVSYLDSSASTLLEKYFEGYSKGLVRRDAIKNCFKTYPFESDEEAVKMGLLYFISSFLLAKKKNVCVSVDYITILDSPRFADFPWGKVAFGMRLDSFKCCLEILYKREDKVVARTTRDKVAYKIGGLAFAFQVWIYECIPRVAGFCALRKSIDEPIPRNFQVQTNDKGYSNMPSNVFKNDDGKKALKSAKDLPSSSVPNLEDDDDVDSVVPPCPHSPRNDNGDSVFSSQLSVLQAQSDRLVSEISSLRSDVTHKIFDMSGQFYLLAESVKCLGKKFDSMLPSRKKFVYVVSDDGIKIDDEEKEGNEEDEEGDEEEEDEEGAEDDDYDGESKKKVVVKENAIEGEKKGLEKINTDGGEDCEKDQGKNNVTNDVSDEKIEETITSVVKDFGGMESNDAILFFQRIIVYDGSFSASQQRIALVDDDDDFLNFCVFSPDIDSEPLKEDVESCNNKIIASKFLADFLEEPHQN</sequence>
<feature type="domain" description="DUF1985" evidence="2">
    <location>
        <begin position="151"/>
        <end position="282"/>
    </location>
</feature>
<dbReference type="AlphaFoldDB" id="W9QS76"/>